<evidence type="ECO:0000313" key="1">
    <source>
        <dbReference type="EMBL" id="KFN47397.1"/>
    </source>
</evidence>
<organism evidence="1 2">
    <name type="scientific">Arenimonas composti TR7-09 = DSM 18010</name>
    <dbReference type="NCBI Taxonomy" id="1121013"/>
    <lineage>
        <taxon>Bacteria</taxon>
        <taxon>Pseudomonadati</taxon>
        <taxon>Pseudomonadota</taxon>
        <taxon>Gammaproteobacteria</taxon>
        <taxon>Lysobacterales</taxon>
        <taxon>Lysobacteraceae</taxon>
        <taxon>Arenimonas</taxon>
    </lineage>
</organism>
<name>A0A091B7D1_9GAMM</name>
<reference evidence="1 2" key="1">
    <citation type="submission" date="2013-09" db="EMBL/GenBank/DDBJ databases">
        <title>Genome sequencing of Arenimonas composti.</title>
        <authorList>
            <person name="Chen F."/>
            <person name="Wang G."/>
        </authorList>
    </citation>
    <scope>NUCLEOTIDE SEQUENCE [LARGE SCALE GENOMIC DNA]</scope>
    <source>
        <strain evidence="1 2">TR7-09</strain>
    </source>
</reference>
<keyword evidence="2" id="KW-1185">Reference proteome</keyword>
<accession>A0A091B7D1</accession>
<dbReference type="AlphaFoldDB" id="A0A091B7D1"/>
<protein>
    <submittedName>
        <fullName evidence="1">Uncharacterized protein</fullName>
    </submittedName>
</protein>
<sequence length="186" mass="20296">MSNTKQARGWRAVLAMVAFAVAAIAGLGCATGPVMDTTPRPIPTGTLVNRDVTIIAEDGSFQLQPGEQFPTPFATSALWNASIPANTLVNTYTRARSWGARPVIIRQAGKADLHGLLLFNNAIAAAVGPGSQSYYVNLPQDKLDNARRGNTTVVYEMMRYNVIDEYGTSQQKDWYSWILWMSSTPL</sequence>
<dbReference type="RefSeq" id="WP_026816029.1">
    <property type="nucleotide sequence ID" value="NZ_AUFF01000001.1"/>
</dbReference>
<gene>
    <name evidence="1" type="ORF">P873_01780</name>
</gene>
<dbReference type="Proteomes" id="UP000029391">
    <property type="component" value="Unassembled WGS sequence"/>
</dbReference>
<evidence type="ECO:0000313" key="2">
    <source>
        <dbReference type="Proteomes" id="UP000029391"/>
    </source>
</evidence>
<comment type="caution">
    <text evidence="1">The sequence shown here is derived from an EMBL/GenBank/DDBJ whole genome shotgun (WGS) entry which is preliminary data.</text>
</comment>
<dbReference type="eggNOG" id="ENOG50333CX">
    <property type="taxonomic scope" value="Bacteria"/>
</dbReference>
<dbReference type="PROSITE" id="PS51257">
    <property type="entry name" value="PROKAR_LIPOPROTEIN"/>
    <property type="match status" value="1"/>
</dbReference>
<dbReference type="EMBL" id="AWXU01000066">
    <property type="protein sequence ID" value="KFN47397.1"/>
    <property type="molecule type" value="Genomic_DNA"/>
</dbReference>
<dbReference type="STRING" id="1121013.GCA_000426365_00516"/>
<dbReference type="OrthoDB" id="6192998at2"/>
<proteinExistence type="predicted"/>